<protein>
    <submittedName>
        <fullName evidence="1">Uncharacterized protein</fullName>
    </submittedName>
</protein>
<dbReference type="OrthoDB" id="10330542at2759"/>
<proteinExistence type="predicted"/>
<evidence type="ECO:0000313" key="2">
    <source>
        <dbReference type="Proteomes" id="UP000664203"/>
    </source>
</evidence>
<sequence>MSLEAIPNEILLQIFNDLYPPGAEKYWAPYELENEILYPPKSYQTPGWKPSIDQQYTKFDRTRQYWGALWKADLAMQAFAAMIILIMISLGPVLPEDLTWGMLLRVMKSRDDTMAAILETIDEEAKAKDAEAKEAKEEEG</sequence>
<organism evidence="1 2">
    <name type="scientific">Alectoria fallacina</name>
    <dbReference type="NCBI Taxonomy" id="1903189"/>
    <lineage>
        <taxon>Eukaryota</taxon>
        <taxon>Fungi</taxon>
        <taxon>Dikarya</taxon>
        <taxon>Ascomycota</taxon>
        <taxon>Pezizomycotina</taxon>
        <taxon>Lecanoromycetes</taxon>
        <taxon>OSLEUM clade</taxon>
        <taxon>Lecanoromycetidae</taxon>
        <taxon>Lecanorales</taxon>
        <taxon>Lecanorineae</taxon>
        <taxon>Parmeliaceae</taxon>
        <taxon>Alectoria</taxon>
    </lineage>
</organism>
<gene>
    <name evidence="1" type="ORF">ALECFALPRED_009534</name>
</gene>
<evidence type="ECO:0000313" key="1">
    <source>
        <dbReference type="EMBL" id="CAF9942123.1"/>
    </source>
</evidence>
<comment type="caution">
    <text evidence="1">The sequence shown here is derived from an EMBL/GenBank/DDBJ whole genome shotgun (WGS) entry which is preliminary data.</text>
</comment>
<accession>A0A8H3PJ44</accession>
<keyword evidence="2" id="KW-1185">Reference proteome</keyword>
<dbReference type="AlphaFoldDB" id="A0A8H3PJ44"/>
<dbReference type="Proteomes" id="UP000664203">
    <property type="component" value="Unassembled WGS sequence"/>
</dbReference>
<dbReference type="EMBL" id="CAJPDR010000721">
    <property type="protein sequence ID" value="CAF9942123.1"/>
    <property type="molecule type" value="Genomic_DNA"/>
</dbReference>
<reference evidence="1" key="1">
    <citation type="submission" date="2021-03" db="EMBL/GenBank/DDBJ databases">
        <authorList>
            <person name="Tagirdzhanova G."/>
        </authorList>
    </citation>
    <scope>NUCLEOTIDE SEQUENCE</scope>
</reference>
<name>A0A8H3PJ44_9LECA</name>